<evidence type="ECO:0000256" key="1">
    <source>
        <dbReference type="SAM" id="SignalP"/>
    </source>
</evidence>
<organism evidence="2 3">
    <name type="scientific">Hymenobacter qilianensis</name>
    <dbReference type="NCBI Taxonomy" id="1385715"/>
    <lineage>
        <taxon>Bacteria</taxon>
        <taxon>Pseudomonadati</taxon>
        <taxon>Bacteroidota</taxon>
        <taxon>Cytophagia</taxon>
        <taxon>Cytophagales</taxon>
        <taxon>Hymenobacteraceae</taxon>
        <taxon>Hymenobacter</taxon>
    </lineage>
</organism>
<evidence type="ECO:0008006" key="4">
    <source>
        <dbReference type="Google" id="ProtNLM"/>
    </source>
</evidence>
<dbReference type="AlphaFoldDB" id="A0A7H0GW46"/>
<reference evidence="2 3" key="1">
    <citation type="submission" date="2020-08" db="EMBL/GenBank/DDBJ databases">
        <title>Genome sequence of Hymenobacter qilianensis JCM 19763T.</title>
        <authorList>
            <person name="Hyun D.-W."/>
            <person name="Bae J.-W."/>
        </authorList>
    </citation>
    <scope>NUCLEOTIDE SEQUENCE [LARGE SCALE GENOMIC DNA]</scope>
    <source>
        <strain evidence="2 3">JCM 19763</strain>
    </source>
</reference>
<dbReference type="KEGG" id="hqi:H9L05_01655"/>
<keyword evidence="3" id="KW-1185">Reference proteome</keyword>
<gene>
    <name evidence="2" type="ORF">H9L05_01655</name>
</gene>
<name>A0A7H0GW46_9BACT</name>
<dbReference type="RefSeq" id="WP_187732766.1">
    <property type="nucleotide sequence ID" value="NZ_BMFN01000002.1"/>
</dbReference>
<dbReference type="Proteomes" id="UP000516093">
    <property type="component" value="Chromosome"/>
</dbReference>
<feature type="chain" id="PRO_5028927436" description="Lipoprotein" evidence="1">
    <location>
        <begin position="21"/>
        <end position="199"/>
    </location>
</feature>
<evidence type="ECO:0000313" key="2">
    <source>
        <dbReference type="EMBL" id="QNP52512.1"/>
    </source>
</evidence>
<evidence type="ECO:0000313" key="3">
    <source>
        <dbReference type="Proteomes" id="UP000516093"/>
    </source>
</evidence>
<dbReference type="EMBL" id="CP060784">
    <property type="protein sequence ID" value="QNP52512.1"/>
    <property type="molecule type" value="Genomic_DNA"/>
</dbReference>
<accession>A0A7H0GW46</accession>
<keyword evidence="1" id="KW-0732">Signal</keyword>
<feature type="signal peptide" evidence="1">
    <location>
        <begin position="1"/>
        <end position="20"/>
    </location>
</feature>
<proteinExistence type="predicted"/>
<dbReference type="PROSITE" id="PS51257">
    <property type="entry name" value="PROKAR_LIPOPROTEIN"/>
    <property type="match status" value="1"/>
</dbReference>
<sequence length="199" mass="21733">MRRKLFTWLLGLFVAIAVSACCGSVSCECNDTFEDAIYFQFNLADSQGTNGFRPADVDTVVLVRYPYVDPLVQLPPNAPKVPNDTARIIRSLDLVTEPIILNTAAPFTAGGARKLDAYKYQLYVVRHFPGTATPPETVFFSLDSIMLAGRFVGDGCCTCYQNEGKKLRVTKAEKPGTSGTILDITPAEGDEPKTVVLSR</sequence>
<protein>
    <recommendedName>
        <fullName evidence="4">Lipoprotein</fullName>
    </recommendedName>
</protein>